<dbReference type="OrthoDB" id="115485at2759"/>
<dbReference type="EMBL" id="MJFZ01000525">
    <property type="protein sequence ID" value="RAW27941.1"/>
    <property type="molecule type" value="Genomic_DNA"/>
</dbReference>
<dbReference type="AlphaFoldDB" id="A0A329RTL1"/>
<evidence type="ECO:0000313" key="6">
    <source>
        <dbReference type="EMBL" id="RAW27941.1"/>
    </source>
</evidence>
<comment type="caution">
    <text evidence="6">The sequence shown here is derived from an EMBL/GenBank/DDBJ whole genome shotgun (WGS) entry which is preliminary data.</text>
</comment>
<organism evidence="6 7">
    <name type="scientific">Phytophthora cactorum</name>
    <dbReference type="NCBI Taxonomy" id="29920"/>
    <lineage>
        <taxon>Eukaryota</taxon>
        <taxon>Sar</taxon>
        <taxon>Stramenopiles</taxon>
        <taxon>Oomycota</taxon>
        <taxon>Peronosporomycetes</taxon>
        <taxon>Peronosporales</taxon>
        <taxon>Peronosporaceae</taxon>
        <taxon>Phytophthora</taxon>
    </lineage>
</organism>
<dbReference type="VEuPathDB" id="FungiDB:PC110_g15670"/>
<dbReference type="EMBL" id="RCMG01001006">
    <property type="protein sequence ID" value="KAG2839301.1"/>
    <property type="molecule type" value="Genomic_DNA"/>
</dbReference>
<evidence type="ECO:0000313" key="7">
    <source>
        <dbReference type="Proteomes" id="UP000251314"/>
    </source>
</evidence>
<evidence type="ECO:0000313" key="3">
    <source>
        <dbReference type="EMBL" id="KAG2892041.1"/>
    </source>
</evidence>
<dbReference type="EMBL" id="RCMK01001042">
    <property type="protein sequence ID" value="KAG2903852.1"/>
    <property type="molecule type" value="Genomic_DNA"/>
</dbReference>
<reference evidence="2" key="2">
    <citation type="submission" date="2018-10" db="EMBL/GenBank/DDBJ databases">
        <title>Effector identification in a new, highly contiguous assembly of the strawberry crown rot pathogen Phytophthora cactorum.</title>
        <authorList>
            <person name="Armitage A.D."/>
            <person name="Nellist C.F."/>
            <person name="Bates H."/>
            <person name="Vickerstaff R.J."/>
            <person name="Harrison R.J."/>
        </authorList>
    </citation>
    <scope>NUCLEOTIDE SEQUENCE</scope>
    <source>
        <strain evidence="2">15-7</strain>
        <strain evidence="3">4032</strain>
        <strain evidence="4">4040</strain>
        <strain evidence="5">P415</strain>
    </source>
</reference>
<feature type="region of interest" description="Disordered" evidence="1">
    <location>
        <begin position="65"/>
        <end position="104"/>
    </location>
</feature>
<protein>
    <submittedName>
        <fullName evidence="6">Uncharacterized protein</fullName>
    </submittedName>
</protein>
<dbReference type="Proteomes" id="UP000251314">
    <property type="component" value="Unassembled WGS sequence"/>
</dbReference>
<evidence type="ECO:0000313" key="4">
    <source>
        <dbReference type="EMBL" id="KAG2903852.1"/>
    </source>
</evidence>
<gene>
    <name evidence="6" type="ORF">PC110_g15670</name>
    <name evidence="2" type="ORF">PC113_g19503</name>
    <name evidence="3" type="ORF">PC115_g18998</name>
    <name evidence="4" type="ORF">PC117_g21170</name>
    <name evidence="5" type="ORF">PC118_g19192</name>
</gene>
<proteinExistence type="predicted"/>
<reference evidence="6 7" key="1">
    <citation type="submission" date="2018-01" db="EMBL/GenBank/DDBJ databases">
        <title>Draft genome of the strawberry crown rot pathogen Phytophthora cactorum.</title>
        <authorList>
            <person name="Armitage A.D."/>
            <person name="Lysoe E."/>
            <person name="Nellist C.F."/>
            <person name="Harrison R.J."/>
            <person name="Brurberg M.B."/>
        </authorList>
    </citation>
    <scope>NUCLEOTIDE SEQUENCE [LARGE SCALE GENOMIC DNA]</scope>
    <source>
        <strain evidence="6 7">10300</strain>
    </source>
</reference>
<dbReference type="Proteomes" id="UP000774804">
    <property type="component" value="Unassembled WGS sequence"/>
</dbReference>
<evidence type="ECO:0000313" key="2">
    <source>
        <dbReference type="EMBL" id="KAG2839301.1"/>
    </source>
</evidence>
<dbReference type="Proteomes" id="UP000735874">
    <property type="component" value="Unassembled WGS sequence"/>
</dbReference>
<name>A0A329RTL1_9STRA</name>
<evidence type="ECO:0000313" key="5">
    <source>
        <dbReference type="EMBL" id="KAG2966419.1"/>
    </source>
</evidence>
<evidence type="ECO:0000256" key="1">
    <source>
        <dbReference type="SAM" id="MobiDB-lite"/>
    </source>
</evidence>
<dbReference type="Proteomes" id="UP000736787">
    <property type="component" value="Unassembled WGS sequence"/>
</dbReference>
<dbReference type="EMBL" id="RCML01001018">
    <property type="protein sequence ID" value="KAG2966419.1"/>
    <property type="molecule type" value="Genomic_DNA"/>
</dbReference>
<dbReference type="EMBL" id="RCMI01001033">
    <property type="protein sequence ID" value="KAG2892041.1"/>
    <property type="molecule type" value="Genomic_DNA"/>
</dbReference>
<feature type="compositionally biased region" description="Gly residues" evidence="1">
    <location>
        <begin position="72"/>
        <end position="83"/>
    </location>
</feature>
<dbReference type="Proteomes" id="UP000697107">
    <property type="component" value="Unassembled WGS sequence"/>
</dbReference>
<sequence>MFNTCTELKILQYDVSDIDIVEMMLERLPAQAEFESLKSAVRYGTDSSAFMPTKLREMIRAASARQAEFRGRNGGGQRGGQRGGQKSSGNKVGEKGKSENQQQQ</sequence>
<keyword evidence="7" id="KW-1185">Reference proteome</keyword>
<accession>A0A329RTL1</accession>